<dbReference type="SUPFAM" id="SSF144091">
    <property type="entry name" value="Rhomboid-like"/>
    <property type="match status" value="1"/>
</dbReference>
<evidence type="ECO:0000313" key="7">
    <source>
        <dbReference type="EMBL" id="ORX41635.1"/>
    </source>
</evidence>
<keyword evidence="3 5" id="KW-1133">Transmembrane helix</keyword>
<dbReference type="Gene3D" id="1.20.1540.10">
    <property type="entry name" value="Rhomboid-like"/>
    <property type="match status" value="1"/>
</dbReference>
<dbReference type="PROSITE" id="PS50030">
    <property type="entry name" value="UBA"/>
    <property type="match status" value="1"/>
</dbReference>
<dbReference type="SUPFAM" id="SSF46934">
    <property type="entry name" value="UBA-like"/>
    <property type="match status" value="1"/>
</dbReference>
<dbReference type="EMBL" id="MCFH01000081">
    <property type="protein sequence ID" value="ORX41635.1"/>
    <property type="molecule type" value="Genomic_DNA"/>
</dbReference>
<name>A0A1Y1UUF1_9FUNG</name>
<evidence type="ECO:0000313" key="8">
    <source>
        <dbReference type="Proteomes" id="UP000193719"/>
    </source>
</evidence>
<proteinExistence type="predicted"/>
<evidence type="ECO:0000259" key="6">
    <source>
        <dbReference type="PROSITE" id="PS50030"/>
    </source>
</evidence>
<dbReference type="Pfam" id="PF00627">
    <property type="entry name" value="UBA"/>
    <property type="match status" value="1"/>
</dbReference>
<evidence type="ECO:0000256" key="4">
    <source>
        <dbReference type="ARBA" id="ARBA00023136"/>
    </source>
</evidence>
<keyword evidence="2 5" id="KW-0812">Transmembrane</keyword>
<dbReference type="Proteomes" id="UP000193719">
    <property type="component" value="Unassembled WGS sequence"/>
</dbReference>
<dbReference type="InterPro" id="IPR009060">
    <property type="entry name" value="UBA-like_sf"/>
</dbReference>
<gene>
    <name evidence="7" type="ORF">BCR36DRAFT_338969</name>
</gene>
<evidence type="ECO:0000256" key="5">
    <source>
        <dbReference type="SAM" id="Phobius"/>
    </source>
</evidence>
<evidence type="ECO:0000256" key="3">
    <source>
        <dbReference type="ARBA" id="ARBA00022989"/>
    </source>
</evidence>
<feature type="transmembrane region" description="Helical" evidence="5">
    <location>
        <begin position="59"/>
        <end position="76"/>
    </location>
</feature>
<accession>A0A1Y1UUF1</accession>
<comment type="caution">
    <text evidence="7">The sequence shown here is derived from an EMBL/GenBank/DDBJ whole genome shotgun (WGS) entry which is preliminary data.</text>
</comment>
<keyword evidence="4 5" id="KW-0472">Membrane</keyword>
<reference evidence="7 8" key="2">
    <citation type="submission" date="2016-08" db="EMBL/GenBank/DDBJ databases">
        <title>Pervasive Adenine N6-methylation of Active Genes in Fungi.</title>
        <authorList>
            <consortium name="DOE Joint Genome Institute"/>
            <person name="Mondo S.J."/>
            <person name="Dannebaum R.O."/>
            <person name="Kuo R.C."/>
            <person name="Labutti K."/>
            <person name="Haridas S."/>
            <person name="Kuo A."/>
            <person name="Salamov A."/>
            <person name="Ahrendt S.R."/>
            <person name="Lipzen A."/>
            <person name="Sullivan W."/>
            <person name="Andreopoulos W.B."/>
            <person name="Clum A."/>
            <person name="Lindquist E."/>
            <person name="Daum C."/>
            <person name="Ramamoorthy G.K."/>
            <person name="Gryganskyi A."/>
            <person name="Culley D."/>
            <person name="Magnuson J.K."/>
            <person name="James T.Y."/>
            <person name="O'Malley M.A."/>
            <person name="Stajich J.E."/>
            <person name="Spatafora J.W."/>
            <person name="Visel A."/>
            <person name="Grigoriev I.V."/>
        </authorList>
    </citation>
    <scope>NUCLEOTIDE SEQUENCE [LARGE SCALE GENOMIC DNA]</scope>
    <source>
        <strain evidence="8">finn</strain>
    </source>
</reference>
<keyword evidence="8" id="KW-1185">Reference proteome</keyword>
<dbReference type="GO" id="GO:0004252">
    <property type="term" value="F:serine-type endopeptidase activity"/>
    <property type="evidence" value="ECO:0007669"/>
    <property type="project" value="TreeGrafter"/>
</dbReference>
<dbReference type="PANTHER" id="PTHR43066">
    <property type="entry name" value="RHOMBOID-RELATED PROTEIN"/>
    <property type="match status" value="1"/>
</dbReference>
<feature type="transmembrane region" description="Helical" evidence="5">
    <location>
        <begin position="88"/>
        <end position="111"/>
    </location>
</feature>
<dbReference type="SMART" id="SM00165">
    <property type="entry name" value="UBA"/>
    <property type="match status" value="1"/>
</dbReference>
<evidence type="ECO:0000256" key="2">
    <source>
        <dbReference type="ARBA" id="ARBA00022692"/>
    </source>
</evidence>
<comment type="subcellular location">
    <subcellularLocation>
        <location evidence="1">Membrane</location>
        <topology evidence="1">Multi-pass membrane protein</topology>
    </subcellularLocation>
</comment>
<organism evidence="7 8">
    <name type="scientific">Piromyces finnis</name>
    <dbReference type="NCBI Taxonomy" id="1754191"/>
    <lineage>
        <taxon>Eukaryota</taxon>
        <taxon>Fungi</taxon>
        <taxon>Fungi incertae sedis</taxon>
        <taxon>Chytridiomycota</taxon>
        <taxon>Chytridiomycota incertae sedis</taxon>
        <taxon>Neocallimastigomycetes</taxon>
        <taxon>Neocallimastigales</taxon>
        <taxon>Neocallimastigaceae</taxon>
        <taxon>Piromyces</taxon>
    </lineage>
</organism>
<dbReference type="Gene3D" id="1.10.8.10">
    <property type="entry name" value="DNA helicase RuvA subunit, C-terminal domain"/>
    <property type="match status" value="1"/>
</dbReference>
<evidence type="ECO:0000256" key="1">
    <source>
        <dbReference type="ARBA" id="ARBA00004141"/>
    </source>
</evidence>
<sequence length="281" mass="31697">MLASGFKGFTNASVTKLSMVAFSAHTFLSSIMDTRHTHSLTYQNIERQQYHKIITKNSVFSNSSSLIFGLLLLYQFRILERQRGSSKYMCYIISVGVLSSTLETIYVIVAHALNMKAVIPSGPYALIASTLFLFFRNVPVSYSMKILGINFSDKFFVYLLAFQLYLSESISTLPSFIIGIVSGILYEANVLGLKKWRFPKAIQSFVKKFISPFISTKKPPSLSIPTQNTNVPFRTQATATPDRELINLLRDMGFRDEERIKQALIQANNDPTRATEILINS</sequence>
<dbReference type="OrthoDB" id="272778at2759"/>
<feature type="domain" description="UBA" evidence="6">
    <location>
        <begin position="240"/>
        <end position="281"/>
    </location>
</feature>
<dbReference type="STRING" id="1754191.A0A1Y1UUF1"/>
<dbReference type="InterPro" id="IPR015940">
    <property type="entry name" value="UBA"/>
</dbReference>
<dbReference type="GO" id="GO:0016020">
    <property type="term" value="C:membrane"/>
    <property type="evidence" value="ECO:0007669"/>
    <property type="project" value="UniProtKB-SubCell"/>
</dbReference>
<protein>
    <recommendedName>
        <fullName evidence="6">UBA domain-containing protein</fullName>
    </recommendedName>
</protein>
<feature type="transmembrane region" description="Helical" evidence="5">
    <location>
        <begin position="172"/>
        <end position="193"/>
    </location>
</feature>
<dbReference type="PANTHER" id="PTHR43066:SF21">
    <property type="entry name" value="UBIQUITIN-ASSOCIATED DOMAIN-CONTAINING PROTEIN 2"/>
    <property type="match status" value="1"/>
</dbReference>
<dbReference type="AlphaFoldDB" id="A0A1Y1UUF1"/>
<dbReference type="InterPro" id="IPR035952">
    <property type="entry name" value="Rhomboid-like_sf"/>
</dbReference>
<feature type="transmembrane region" description="Helical" evidence="5">
    <location>
        <begin position="117"/>
        <end position="135"/>
    </location>
</feature>
<reference evidence="7 8" key="1">
    <citation type="submission" date="2016-08" db="EMBL/GenBank/DDBJ databases">
        <title>Genomes of anaerobic fungi encode conserved fungal cellulosomes for biomass hydrolysis.</title>
        <authorList>
            <consortium name="DOE Joint Genome Institute"/>
            <person name="Haitjema C.H."/>
            <person name="Gilmore S.P."/>
            <person name="Henske J.K."/>
            <person name="Solomon K.V."/>
            <person name="De Groot R."/>
            <person name="Kuo A."/>
            <person name="Mondo S.J."/>
            <person name="Salamov A.A."/>
            <person name="Labutti K."/>
            <person name="Zhao Z."/>
            <person name="Chiniquy J."/>
            <person name="Barry K."/>
            <person name="Brewer H.M."/>
            <person name="Purvine S.O."/>
            <person name="Wright A.T."/>
            <person name="Boxma B."/>
            <person name="Van Alen T."/>
            <person name="Hackstein J.H."/>
            <person name="Baker S.E."/>
            <person name="Grigoriev I.V."/>
            <person name="O'Malley M.A."/>
        </authorList>
    </citation>
    <scope>NUCLEOTIDE SEQUENCE [LARGE SCALE GENOMIC DNA]</scope>
    <source>
        <strain evidence="8">finn</strain>
    </source>
</reference>